<dbReference type="Pfam" id="PF03466">
    <property type="entry name" value="LysR_substrate"/>
    <property type="match status" value="1"/>
</dbReference>
<keyword evidence="3" id="KW-0238">DNA-binding</keyword>
<evidence type="ECO:0000256" key="4">
    <source>
        <dbReference type="ARBA" id="ARBA00023163"/>
    </source>
</evidence>
<dbReference type="Gene3D" id="3.40.190.290">
    <property type="match status" value="1"/>
</dbReference>
<comment type="caution">
    <text evidence="6">The sequence shown here is derived from an EMBL/GenBank/DDBJ whole genome shotgun (WGS) entry which is preliminary data.</text>
</comment>
<dbReference type="InterPro" id="IPR000847">
    <property type="entry name" value="LysR_HTH_N"/>
</dbReference>
<gene>
    <name evidence="6" type="ORF">ACFO5Q_02725</name>
</gene>
<evidence type="ECO:0000313" key="6">
    <source>
        <dbReference type="EMBL" id="MFC4346758.1"/>
    </source>
</evidence>
<evidence type="ECO:0000256" key="3">
    <source>
        <dbReference type="ARBA" id="ARBA00023125"/>
    </source>
</evidence>
<keyword evidence="4" id="KW-0804">Transcription</keyword>
<protein>
    <submittedName>
        <fullName evidence="6">LysR substrate-binding domain-containing protein</fullName>
    </submittedName>
</protein>
<keyword evidence="2" id="KW-0805">Transcription regulation</keyword>
<dbReference type="SUPFAM" id="SSF46785">
    <property type="entry name" value="Winged helix' DNA-binding domain"/>
    <property type="match status" value="1"/>
</dbReference>
<dbReference type="PROSITE" id="PS50931">
    <property type="entry name" value="HTH_LYSR"/>
    <property type="match status" value="1"/>
</dbReference>
<feature type="domain" description="HTH lysR-type" evidence="5">
    <location>
        <begin position="1"/>
        <end position="58"/>
    </location>
</feature>
<comment type="similarity">
    <text evidence="1">Belongs to the LysR transcriptional regulatory family.</text>
</comment>
<dbReference type="InterPro" id="IPR058163">
    <property type="entry name" value="LysR-type_TF_proteobact-type"/>
</dbReference>
<name>A0ABV8U7J1_9PROT</name>
<dbReference type="InterPro" id="IPR036388">
    <property type="entry name" value="WH-like_DNA-bd_sf"/>
</dbReference>
<dbReference type="Gene3D" id="1.10.10.10">
    <property type="entry name" value="Winged helix-like DNA-binding domain superfamily/Winged helix DNA-binding domain"/>
    <property type="match status" value="1"/>
</dbReference>
<dbReference type="PRINTS" id="PR00039">
    <property type="entry name" value="HTHLYSR"/>
</dbReference>
<evidence type="ECO:0000259" key="5">
    <source>
        <dbReference type="PROSITE" id="PS50931"/>
    </source>
</evidence>
<organism evidence="6 7">
    <name type="scientific">Kordiimonas lipolytica</name>
    <dbReference type="NCBI Taxonomy" id="1662421"/>
    <lineage>
        <taxon>Bacteria</taxon>
        <taxon>Pseudomonadati</taxon>
        <taxon>Pseudomonadota</taxon>
        <taxon>Alphaproteobacteria</taxon>
        <taxon>Kordiimonadales</taxon>
        <taxon>Kordiimonadaceae</taxon>
        <taxon>Kordiimonas</taxon>
    </lineage>
</organism>
<evidence type="ECO:0000256" key="2">
    <source>
        <dbReference type="ARBA" id="ARBA00023015"/>
    </source>
</evidence>
<dbReference type="EMBL" id="JBHSCR010000001">
    <property type="protein sequence ID" value="MFC4346758.1"/>
    <property type="molecule type" value="Genomic_DNA"/>
</dbReference>
<dbReference type="CDD" id="cd08422">
    <property type="entry name" value="PBP2_CrgA_like"/>
    <property type="match status" value="1"/>
</dbReference>
<dbReference type="InterPro" id="IPR036390">
    <property type="entry name" value="WH_DNA-bd_sf"/>
</dbReference>
<accession>A0ABV8U7J1</accession>
<keyword evidence="7" id="KW-1185">Reference proteome</keyword>
<evidence type="ECO:0000256" key="1">
    <source>
        <dbReference type="ARBA" id="ARBA00009437"/>
    </source>
</evidence>
<proteinExistence type="inferred from homology"/>
<dbReference type="PANTHER" id="PTHR30537:SF5">
    <property type="entry name" value="HTH-TYPE TRANSCRIPTIONAL ACTIVATOR TTDR-RELATED"/>
    <property type="match status" value="1"/>
</dbReference>
<dbReference type="Pfam" id="PF00126">
    <property type="entry name" value="HTH_1"/>
    <property type="match status" value="1"/>
</dbReference>
<evidence type="ECO:0000313" key="7">
    <source>
        <dbReference type="Proteomes" id="UP001595776"/>
    </source>
</evidence>
<dbReference type="SUPFAM" id="SSF53850">
    <property type="entry name" value="Periplasmic binding protein-like II"/>
    <property type="match status" value="1"/>
</dbReference>
<sequence>MDLQAIRTFCRAVEAGNLTAAAKALHITKSVASRRIQSLEDGLGVKLLARNTKGVTPTDEGALFYERGIRILDDVEDAAQAVKHTSDNLVGTLRFTAPRSFADLKLGSPLMAFARQHPGLKLEMSLTDERVDIIGGGFDLGLRIAPELSDTSLIARNICDIRHHVVASPAYLEAHGTPKTPEDLKDHNCVFYSNVEAAKQWRFGTGSDARAVRVTGQVTSNSGLMQLAAAIEGVAIATLPDFFLEDAVRDGKVVKLFEDVPRAPSFLYALYPERRLLPLKVRLFIDFMADWFADPENHCEV</sequence>
<dbReference type="Proteomes" id="UP001595776">
    <property type="component" value="Unassembled WGS sequence"/>
</dbReference>
<dbReference type="InterPro" id="IPR005119">
    <property type="entry name" value="LysR_subst-bd"/>
</dbReference>
<dbReference type="RefSeq" id="WP_068148460.1">
    <property type="nucleotide sequence ID" value="NZ_JBHSCR010000001.1"/>
</dbReference>
<dbReference type="PANTHER" id="PTHR30537">
    <property type="entry name" value="HTH-TYPE TRANSCRIPTIONAL REGULATOR"/>
    <property type="match status" value="1"/>
</dbReference>
<reference evidence="7" key="1">
    <citation type="journal article" date="2019" name="Int. J. Syst. Evol. Microbiol.">
        <title>The Global Catalogue of Microorganisms (GCM) 10K type strain sequencing project: providing services to taxonomists for standard genome sequencing and annotation.</title>
        <authorList>
            <consortium name="The Broad Institute Genomics Platform"/>
            <consortium name="The Broad Institute Genome Sequencing Center for Infectious Disease"/>
            <person name="Wu L."/>
            <person name="Ma J."/>
        </authorList>
    </citation>
    <scope>NUCLEOTIDE SEQUENCE [LARGE SCALE GENOMIC DNA]</scope>
    <source>
        <strain evidence="7">CGMCC 1.15304</strain>
    </source>
</reference>